<dbReference type="Proteomes" id="UP000243459">
    <property type="component" value="Chromosome 5"/>
</dbReference>
<dbReference type="EMBL" id="CM007385">
    <property type="protein sequence ID" value="ONK70537.1"/>
    <property type="molecule type" value="Genomic_DNA"/>
</dbReference>
<evidence type="ECO:0000313" key="2">
    <source>
        <dbReference type="EMBL" id="ONK70537.1"/>
    </source>
</evidence>
<gene>
    <name evidence="2" type="ORF">A4U43_C05F34740</name>
</gene>
<feature type="region of interest" description="Disordered" evidence="1">
    <location>
        <begin position="42"/>
        <end position="79"/>
    </location>
</feature>
<evidence type="ECO:0000256" key="1">
    <source>
        <dbReference type="SAM" id="MobiDB-lite"/>
    </source>
</evidence>
<sequence>MKAVSGRGGFPCGLFGGKGALGFNYPGFVVREDDFLQAGEGAVSRGTVSRWSPREAVKRSGSGSNDGSRPKSRFSSSGEEAVRLGFERRLKAQVQVQLVGAHFGQLESGEGNAKASVCCRLRWGYKE</sequence>
<dbReference type="Gramene" id="ONK70537">
    <property type="protein sequence ID" value="ONK70537"/>
    <property type="gene ID" value="A4U43_C05F34740"/>
</dbReference>
<reference evidence="3" key="1">
    <citation type="journal article" date="2017" name="Nat. Commun.">
        <title>The asparagus genome sheds light on the origin and evolution of a young Y chromosome.</title>
        <authorList>
            <person name="Harkess A."/>
            <person name="Zhou J."/>
            <person name="Xu C."/>
            <person name="Bowers J.E."/>
            <person name="Van der Hulst R."/>
            <person name="Ayyampalayam S."/>
            <person name="Mercati F."/>
            <person name="Riccardi P."/>
            <person name="McKain M.R."/>
            <person name="Kakrana A."/>
            <person name="Tang H."/>
            <person name="Ray J."/>
            <person name="Groenendijk J."/>
            <person name="Arikit S."/>
            <person name="Mathioni S.M."/>
            <person name="Nakano M."/>
            <person name="Shan H."/>
            <person name="Telgmann-Rauber A."/>
            <person name="Kanno A."/>
            <person name="Yue Z."/>
            <person name="Chen H."/>
            <person name="Li W."/>
            <person name="Chen Y."/>
            <person name="Xu X."/>
            <person name="Zhang Y."/>
            <person name="Luo S."/>
            <person name="Chen H."/>
            <person name="Gao J."/>
            <person name="Mao Z."/>
            <person name="Pires J.C."/>
            <person name="Luo M."/>
            <person name="Kudrna D."/>
            <person name="Wing R.A."/>
            <person name="Meyers B.C."/>
            <person name="Yi K."/>
            <person name="Kong H."/>
            <person name="Lavrijsen P."/>
            <person name="Sunseri F."/>
            <person name="Falavigna A."/>
            <person name="Ye Y."/>
            <person name="Leebens-Mack J.H."/>
            <person name="Chen G."/>
        </authorList>
    </citation>
    <scope>NUCLEOTIDE SEQUENCE [LARGE SCALE GENOMIC DNA]</scope>
    <source>
        <strain evidence="3">cv. DH0086</strain>
    </source>
</reference>
<dbReference type="AlphaFoldDB" id="A0A5P1EZG0"/>
<feature type="compositionally biased region" description="Polar residues" evidence="1">
    <location>
        <begin position="61"/>
        <end position="78"/>
    </location>
</feature>
<name>A0A5P1EZG0_ASPOF</name>
<proteinExistence type="predicted"/>
<evidence type="ECO:0000313" key="3">
    <source>
        <dbReference type="Proteomes" id="UP000243459"/>
    </source>
</evidence>
<accession>A0A5P1EZG0</accession>
<protein>
    <submittedName>
        <fullName evidence="2">Uncharacterized protein</fullName>
    </submittedName>
</protein>
<organism evidence="2 3">
    <name type="scientific">Asparagus officinalis</name>
    <name type="common">Garden asparagus</name>
    <dbReference type="NCBI Taxonomy" id="4686"/>
    <lineage>
        <taxon>Eukaryota</taxon>
        <taxon>Viridiplantae</taxon>
        <taxon>Streptophyta</taxon>
        <taxon>Embryophyta</taxon>
        <taxon>Tracheophyta</taxon>
        <taxon>Spermatophyta</taxon>
        <taxon>Magnoliopsida</taxon>
        <taxon>Liliopsida</taxon>
        <taxon>Asparagales</taxon>
        <taxon>Asparagaceae</taxon>
        <taxon>Asparagoideae</taxon>
        <taxon>Asparagus</taxon>
    </lineage>
</organism>
<keyword evidence="3" id="KW-1185">Reference proteome</keyword>